<dbReference type="Pfam" id="PF09265">
    <property type="entry name" value="Cytokin-bind"/>
    <property type="match status" value="1"/>
</dbReference>
<protein>
    <recommendedName>
        <fullName evidence="4">Cytokinin dehydrogenase 1 FAD/cytokinin binding domain-containing protein</fullName>
    </recommendedName>
</protein>
<evidence type="ECO:0000259" key="4">
    <source>
        <dbReference type="Pfam" id="PF09265"/>
    </source>
</evidence>
<sequence>MRTAPPERPDVVRLLVAANRAAYERARAVGGVLHPVGAQPMTPGDWRAQFGPAWDELVRAKARYDRRSILTRGYGLWP</sequence>
<keyword evidence="1" id="KW-0285">Flavoprotein</keyword>
<dbReference type="Gene3D" id="3.30.43.10">
    <property type="entry name" value="Uridine Diphospho-n-acetylenolpyruvylglucosamine Reductase, domain 2"/>
    <property type="match status" value="1"/>
</dbReference>
<name>A0A9Q3VP69_9ACTN</name>
<dbReference type="InterPro" id="IPR016167">
    <property type="entry name" value="FAD-bd_PCMH_sub1"/>
</dbReference>
<proteinExistence type="predicted"/>
<dbReference type="InterPro" id="IPR015345">
    <property type="entry name" value="Cytokinin_DH_FAD/cytokin-bd"/>
</dbReference>
<keyword evidence="6" id="KW-1185">Reference proteome</keyword>
<dbReference type="GO" id="GO:0050660">
    <property type="term" value="F:flavin adenine dinucleotide binding"/>
    <property type="evidence" value="ECO:0007669"/>
    <property type="project" value="InterPro"/>
</dbReference>
<dbReference type="AlphaFoldDB" id="A0A9Q3VP69"/>
<keyword evidence="3" id="KW-0560">Oxidoreductase</keyword>
<keyword evidence="2" id="KW-0274">FAD</keyword>
<dbReference type="InterPro" id="IPR016164">
    <property type="entry name" value="FAD-linked_Oxase-like_C"/>
</dbReference>
<feature type="domain" description="Cytokinin dehydrogenase 1 FAD/cytokinin binding" evidence="4">
    <location>
        <begin position="42"/>
        <end position="75"/>
    </location>
</feature>
<evidence type="ECO:0000256" key="2">
    <source>
        <dbReference type="ARBA" id="ARBA00022827"/>
    </source>
</evidence>
<gene>
    <name evidence="5" type="ORF">LJ657_12990</name>
</gene>
<reference evidence="5" key="1">
    <citation type="submission" date="2021-12" db="EMBL/GenBank/DDBJ databases">
        <authorList>
            <person name="Lee J.-H."/>
            <person name="Kim S.-B."/>
        </authorList>
    </citation>
    <scope>NUCLEOTIDE SEQUENCE</scope>
    <source>
        <strain evidence="5">NR30</strain>
    </source>
</reference>
<evidence type="ECO:0000256" key="1">
    <source>
        <dbReference type="ARBA" id="ARBA00022630"/>
    </source>
</evidence>
<dbReference type="EMBL" id="JAJSBI010000005">
    <property type="protein sequence ID" value="MCD9874581.1"/>
    <property type="molecule type" value="Genomic_DNA"/>
</dbReference>
<evidence type="ECO:0000313" key="6">
    <source>
        <dbReference type="Proteomes" id="UP001108029"/>
    </source>
</evidence>
<dbReference type="GO" id="GO:0019139">
    <property type="term" value="F:cytokinin dehydrogenase activity"/>
    <property type="evidence" value="ECO:0007669"/>
    <property type="project" value="InterPro"/>
</dbReference>
<comment type="caution">
    <text evidence="5">The sequence shown here is derived from an EMBL/GenBank/DDBJ whole genome shotgun (WGS) entry which is preliminary data.</text>
</comment>
<dbReference type="Proteomes" id="UP001108029">
    <property type="component" value="Unassembled WGS sequence"/>
</dbReference>
<accession>A0A9Q3VP69</accession>
<dbReference type="GO" id="GO:0009690">
    <property type="term" value="P:cytokinin metabolic process"/>
    <property type="evidence" value="ECO:0007669"/>
    <property type="project" value="InterPro"/>
</dbReference>
<organism evidence="5 6">
    <name type="scientific">Streptomyces guryensis</name>
    <dbReference type="NCBI Taxonomy" id="2886947"/>
    <lineage>
        <taxon>Bacteria</taxon>
        <taxon>Bacillati</taxon>
        <taxon>Actinomycetota</taxon>
        <taxon>Actinomycetes</taxon>
        <taxon>Kitasatosporales</taxon>
        <taxon>Streptomycetaceae</taxon>
        <taxon>Streptomyces</taxon>
    </lineage>
</organism>
<evidence type="ECO:0000256" key="3">
    <source>
        <dbReference type="ARBA" id="ARBA00023002"/>
    </source>
</evidence>
<evidence type="ECO:0000313" key="5">
    <source>
        <dbReference type="EMBL" id="MCD9874581.1"/>
    </source>
</evidence>
<dbReference type="RefSeq" id="WP_232648705.1">
    <property type="nucleotide sequence ID" value="NZ_JAJSBI010000005.1"/>
</dbReference>
<dbReference type="SUPFAM" id="SSF55103">
    <property type="entry name" value="FAD-linked oxidases, C-terminal domain"/>
    <property type="match status" value="1"/>
</dbReference>